<reference evidence="5" key="1">
    <citation type="submission" date="2019-09" db="EMBL/GenBank/DDBJ databases">
        <title>Bird 10,000 Genomes (B10K) Project - Family phase.</title>
        <authorList>
            <person name="Zhang G."/>
        </authorList>
    </citation>
    <scope>NUCLEOTIDE SEQUENCE</scope>
    <source>
        <strain evidence="5">B10K-DU-001-08</strain>
        <tissue evidence="5">Muscle</tissue>
    </source>
</reference>
<dbReference type="Pfam" id="PF07686">
    <property type="entry name" value="V-set"/>
    <property type="match status" value="1"/>
</dbReference>
<dbReference type="InterPro" id="IPR007110">
    <property type="entry name" value="Ig-like_dom"/>
</dbReference>
<evidence type="ECO:0000256" key="1">
    <source>
        <dbReference type="ARBA" id="ARBA00022859"/>
    </source>
</evidence>
<dbReference type="Gene3D" id="2.60.40.10">
    <property type="entry name" value="Immunoglobulins"/>
    <property type="match status" value="1"/>
</dbReference>
<comment type="caution">
    <text evidence="5">The sequence shown here is derived from an EMBL/GenBank/DDBJ whole genome shotgun (WGS) entry which is preliminary data.</text>
</comment>
<evidence type="ECO:0000313" key="5">
    <source>
        <dbReference type="EMBL" id="NXC42290.1"/>
    </source>
</evidence>
<dbReference type="PANTHER" id="PTHR23266">
    <property type="entry name" value="IMMUNOGLOBULIN HEAVY CHAIN"/>
    <property type="match status" value="1"/>
</dbReference>
<organism evidence="5 6">
    <name type="scientific">Penelope pileata</name>
    <dbReference type="NCBI Taxonomy" id="1118817"/>
    <lineage>
        <taxon>Eukaryota</taxon>
        <taxon>Metazoa</taxon>
        <taxon>Chordata</taxon>
        <taxon>Craniata</taxon>
        <taxon>Vertebrata</taxon>
        <taxon>Euteleostomi</taxon>
        <taxon>Archelosauria</taxon>
        <taxon>Archosauria</taxon>
        <taxon>Dinosauria</taxon>
        <taxon>Saurischia</taxon>
        <taxon>Theropoda</taxon>
        <taxon>Coelurosauria</taxon>
        <taxon>Aves</taxon>
        <taxon>Neognathae</taxon>
        <taxon>Galloanserae</taxon>
        <taxon>Galliformes</taxon>
        <taxon>Cracidae</taxon>
        <taxon>Penelope</taxon>
    </lineage>
</organism>
<sequence length="111" mass="12210">QPRVVGAGGGRRAPGDSVLLSCQGFGFTLMNHHFWWYRQAPNGSLGCISYISYDSSRIYYLLGVKGRATASRNNSRSVASLHLRALHPEDSGHYFCVVHTATGNPTKLEQK</sequence>
<dbReference type="InterPro" id="IPR036179">
    <property type="entry name" value="Ig-like_dom_sf"/>
</dbReference>
<dbReference type="SUPFAM" id="SSF48726">
    <property type="entry name" value="Immunoglobulin"/>
    <property type="match status" value="1"/>
</dbReference>
<name>A0A851NQK8_9GALL</name>
<dbReference type="PROSITE" id="PS50835">
    <property type="entry name" value="IG_LIKE"/>
    <property type="match status" value="1"/>
</dbReference>
<evidence type="ECO:0000313" key="6">
    <source>
        <dbReference type="Proteomes" id="UP000613066"/>
    </source>
</evidence>
<feature type="non-terminal residue" evidence="5">
    <location>
        <position position="1"/>
    </location>
</feature>
<dbReference type="InterPro" id="IPR013106">
    <property type="entry name" value="Ig_V-set"/>
</dbReference>
<dbReference type="InterPro" id="IPR013783">
    <property type="entry name" value="Ig-like_fold"/>
</dbReference>
<dbReference type="SMART" id="SM00406">
    <property type="entry name" value="IGv"/>
    <property type="match status" value="1"/>
</dbReference>
<dbReference type="GO" id="GO:0005576">
    <property type="term" value="C:extracellular region"/>
    <property type="evidence" value="ECO:0007669"/>
    <property type="project" value="UniProtKB-ARBA"/>
</dbReference>
<dbReference type="GO" id="GO:0019814">
    <property type="term" value="C:immunoglobulin complex"/>
    <property type="evidence" value="ECO:0007669"/>
    <property type="project" value="UniProtKB-KW"/>
</dbReference>
<gene>
    <name evidence="5" type="primary">Hv03_0</name>
    <name evidence="5" type="ORF">PENPIL_R10049</name>
</gene>
<accession>A0A851NQK8</accession>
<evidence type="ECO:0000256" key="3">
    <source>
        <dbReference type="ARBA" id="ARBA00043265"/>
    </source>
</evidence>
<feature type="non-terminal residue" evidence="5">
    <location>
        <position position="111"/>
    </location>
</feature>
<dbReference type="GO" id="GO:0002250">
    <property type="term" value="P:adaptive immune response"/>
    <property type="evidence" value="ECO:0007669"/>
    <property type="project" value="UniProtKB-KW"/>
</dbReference>
<dbReference type="AlphaFoldDB" id="A0A851NQK8"/>
<dbReference type="EMBL" id="WBMW01002162">
    <property type="protein sequence ID" value="NXC42290.1"/>
    <property type="molecule type" value="Genomic_DNA"/>
</dbReference>
<keyword evidence="3" id="KW-1280">Immunoglobulin</keyword>
<protein>
    <submittedName>
        <fullName evidence="5">HV03 protein</fullName>
    </submittedName>
</protein>
<keyword evidence="6" id="KW-1185">Reference proteome</keyword>
<dbReference type="Proteomes" id="UP000613066">
    <property type="component" value="Unassembled WGS sequence"/>
</dbReference>
<dbReference type="InterPro" id="IPR003599">
    <property type="entry name" value="Ig_sub"/>
</dbReference>
<dbReference type="OrthoDB" id="9426090at2759"/>
<keyword evidence="2" id="KW-1064">Adaptive immunity</keyword>
<keyword evidence="1" id="KW-0391">Immunity</keyword>
<evidence type="ECO:0000256" key="2">
    <source>
        <dbReference type="ARBA" id="ARBA00023130"/>
    </source>
</evidence>
<proteinExistence type="predicted"/>
<dbReference type="InterPro" id="IPR050199">
    <property type="entry name" value="IgHV"/>
</dbReference>
<feature type="domain" description="Ig-like" evidence="4">
    <location>
        <begin position="2"/>
        <end position="111"/>
    </location>
</feature>
<evidence type="ECO:0000259" key="4">
    <source>
        <dbReference type="PROSITE" id="PS50835"/>
    </source>
</evidence>
<dbReference type="SMART" id="SM00409">
    <property type="entry name" value="IG"/>
    <property type="match status" value="1"/>
</dbReference>